<protein>
    <submittedName>
        <fullName evidence="1">Uncharacterized protein</fullName>
    </submittedName>
</protein>
<keyword evidence="2" id="KW-1185">Reference proteome</keyword>
<name>A0A2T0M2X5_9PSEU</name>
<organism evidence="1 2">
    <name type="scientific">Prauserella shujinwangii</name>
    <dbReference type="NCBI Taxonomy" id="1453103"/>
    <lineage>
        <taxon>Bacteria</taxon>
        <taxon>Bacillati</taxon>
        <taxon>Actinomycetota</taxon>
        <taxon>Actinomycetes</taxon>
        <taxon>Pseudonocardiales</taxon>
        <taxon>Pseudonocardiaceae</taxon>
        <taxon>Prauserella</taxon>
    </lineage>
</organism>
<proteinExistence type="predicted"/>
<sequence>MPLKRTEITAESREEARRLLALYRKGGHDQALEAEVTNDVVKHGFTPRGRPRLAGSTNGNPPILFFDTDVYPDVSA</sequence>
<reference evidence="1 2" key="1">
    <citation type="submission" date="2018-03" db="EMBL/GenBank/DDBJ databases">
        <title>Genomic Encyclopedia of Type Strains, Phase III (KMG-III): the genomes of soil and plant-associated and newly described type strains.</title>
        <authorList>
            <person name="Whitman W."/>
        </authorList>
    </citation>
    <scope>NUCLEOTIDE SEQUENCE [LARGE SCALE GENOMIC DNA]</scope>
    <source>
        <strain evidence="1 2">CGMCC 4.7125</strain>
    </source>
</reference>
<dbReference type="Proteomes" id="UP000238362">
    <property type="component" value="Unassembled WGS sequence"/>
</dbReference>
<evidence type="ECO:0000313" key="1">
    <source>
        <dbReference type="EMBL" id="PRX51103.1"/>
    </source>
</evidence>
<accession>A0A2T0M2X5</accession>
<comment type="caution">
    <text evidence="1">The sequence shown here is derived from an EMBL/GenBank/DDBJ whole genome shotgun (WGS) entry which is preliminary data.</text>
</comment>
<evidence type="ECO:0000313" key="2">
    <source>
        <dbReference type="Proteomes" id="UP000238362"/>
    </source>
</evidence>
<dbReference type="AlphaFoldDB" id="A0A2T0M2X5"/>
<gene>
    <name evidence="1" type="ORF">B0I33_101256</name>
</gene>
<dbReference type="EMBL" id="PVNH01000001">
    <property type="protein sequence ID" value="PRX51103.1"/>
    <property type="molecule type" value="Genomic_DNA"/>
</dbReference>